<protein>
    <recommendedName>
        <fullName evidence="2">non-specific serine/threonine protein kinase</fullName>
        <ecNumber evidence="2">2.7.11.1</ecNumber>
    </recommendedName>
</protein>
<organism evidence="20 21">
    <name type="scientific">Protea cynaroides</name>
    <dbReference type="NCBI Taxonomy" id="273540"/>
    <lineage>
        <taxon>Eukaryota</taxon>
        <taxon>Viridiplantae</taxon>
        <taxon>Streptophyta</taxon>
        <taxon>Embryophyta</taxon>
        <taxon>Tracheophyta</taxon>
        <taxon>Spermatophyta</taxon>
        <taxon>Magnoliopsida</taxon>
        <taxon>Proteales</taxon>
        <taxon>Proteaceae</taxon>
        <taxon>Protea</taxon>
    </lineage>
</organism>
<evidence type="ECO:0000256" key="12">
    <source>
        <dbReference type="ARBA" id="ARBA00022840"/>
    </source>
</evidence>
<dbReference type="FunFam" id="3.80.10.10:FF:000400">
    <property type="entry name" value="Nuclear pore complex protein NUP107"/>
    <property type="match status" value="1"/>
</dbReference>
<dbReference type="FunFam" id="3.30.200.20:FF:000309">
    <property type="entry name" value="Leucine-rich repeat receptor protein kinase MSP1"/>
    <property type="match status" value="1"/>
</dbReference>
<dbReference type="GO" id="GO:0016020">
    <property type="term" value="C:membrane"/>
    <property type="evidence" value="ECO:0007669"/>
    <property type="project" value="UniProtKB-SubCell"/>
</dbReference>
<dbReference type="EMBL" id="JAMYWD010000007">
    <property type="protein sequence ID" value="KAJ4966036.1"/>
    <property type="molecule type" value="Genomic_DNA"/>
</dbReference>
<evidence type="ECO:0000256" key="6">
    <source>
        <dbReference type="ARBA" id="ARBA00022679"/>
    </source>
</evidence>
<evidence type="ECO:0000256" key="2">
    <source>
        <dbReference type="ARBA" id="ARBA00012513"/>
    </source>
</evidence>
<evidence type="ECO:0000256" key="1">
    <source>
        <dbReference type="ARBA" id="ARBA00004479"/>
    </source>
</evidence>
<dbReference type="InterPro" id="IPR001611">
    <property type="entry name" value="Leu-rich_rpt"/>
</dbReference>
<evidence type="ECO:0000256" key="16">
    <source>
        <dbReference type="ARBA" id="ARBA00023180"/>
    </source>
</evidence>
<evidence type="ECO:0000256" key="7">
    <source>
        <dbReference type="ARBA" id="ARBA00022692"/>
    </source>
</evidence>
<evidence type="ECO:0000256" key="18">
    <source>
        <dbReference type="ARBA" id="ARBA00048679"/>
    </source>
</evidence>
<dbReference type="InterPro" id="IPR011009">
    <property type="entry name" value="Kinase-like_dom_sf"/>
</dbReference>
<dbReference type="InterPro" id="IPR000719">
    <property type="entry name" value="Prot_kinase_dom"/>
</dbReference>
<dbReference type="OrthoDB" id="676979at2759"/>
<keyword evidence="14" id="KW-0472">Membrane</keyword>
<keyword evidence="11" id="KW-0418">Kinase</keyword>
<dbReference type="GO" id="GO:0005524">
    <property type="term" value="F:ATP binding"/>
    <property type="evidence" value="ECO:0007669"/>
    <property type="project" value="UniProtKB-KW"/>
</dbReference>
<dbReference type="Pfam" id="PF00069">
    <property type="entry name" value="Pkinase"/>
    <property type="match status" value="1"/>
</dbReference>
<keyword evidence="12" id="KW-0067">ATP-binding</keyword>
<comment type="subcellular location">
    <subcellularLocation>
        <location evidence="1">Membrane</location>
        <topology evidence="1">Single-pass type I membrane protein</topology>
    </subcellularLocation>
</comment>
<evidence type="ECO:0000256" key="11">
    <source>
        <dbReference type="ARBA" id="ARBA00022777"/>
    </source>
</evidence>
<keyword evidence="16" id="KW-0325">Glycoprotein</keyword>
<dbReference type="SUPFAM" id="SSF56112">
    <property type="entry name" value="Protein kinase-like (PK-like)"/>
    <property type="match status" value="1"/>
</dbReference>
<reference evidence="20" key="1">
    <citation type="journal article" date="2023" name="Plant J.">
        <title>The genome of the king protea, Protea cynaroides.</title>
        <authorList>
            <person name="Chang J."/>
            <person name="Duong T.A."/>
            <person name="Schoeman C."/>
            <person name="Ma X."/>
            <person name="Roodt D."/>
            <person name="Barker N."/>
            <person name="Li Z."/>
            <person name="Van de Peer Y."/>
            <person name="Mizrachi E."/>
        </authorList>
    </citation>
    <scope>NUCLEOTIDE SEQUENCE</scope>
    <source>
        <tissue evidence="20">Young leaves</tissue>
    </source>
</reference>
<evidence type="ECO:0000256" key="10">
    <source>
        <dbReference type="ARBA" id="ARBA00022741"/>
    </source>
</evidence>
<keyword evidence="5" id="KW-0433">Leucine-rich repeat</keyword>
<comment type="catalytic activity">
    <reaction evidence="17">
        <text>L-threonyl-[protein] + ATP = O-phospho-L-threonyl-[protein] + ADP + H(+)</text>
        <dbReference type="Rhea" id="RHEA:46608"/>
        <dbReference type="Rhea" id="RHEA-COMP:11060"/>
        <dbReference type="Rhea" id="RHEA-COMP:11605"/>
        <dbReference type="ChEBI" id="CHEBI:15378"/>
        <dbReference type="ChEBI" id="CHEBI:30013"/>
        <dbReference type="ChEBI" id="CHEBI:30616"/>
        <dbReference type="ChEBI" id="CHEBI:61977"/>
        <dbReference type="ChEBI" id="CHEBI:456216"/>
        <dbReference type="EC" id="2.7.11.1"/>
    </reaction>
</comment>
<dbReference type="EC" id="2.7.11.1" evidence="2"/>
<dbReference type="AlphaFoldDB" id="A0A9Q0K8Z4"/>
<evidence type="ECO:0000313" key="21">
    <source>
        <dbReference type="Proteomes" id="UP001141806"/>
    </source>
</evidence>
<dbReference type="InterPro" id="IPR051716">
    <property type="entry name" value="Plant_RL_S/T_kinase"/>
</dbReference>
<keyword evidence="4" id="KW-0597">Phosphoprotein</keyword>
<dbReference type="SMART" id="SM00369">
    <property type="entry name" value="LRR_TYP"/>
    <property type="match status" value="5"/>
</dbReference>
<dbReference type="Gene3D" id="3.30.200.20">
    <property type="entry name" value="Phosphorylase Kinase, domain 1"/>
    <property type="match status" value="1"/>
</dbReference>
<proteinExistence type="predicted"/>
<dbReference type="InterPro" id="IPR003591">
    <property type="entry name" value="Leu-rich_rpt_typical-subtyp"/>
</dbReference>
<keyword evidence="13" id="KW-1133">Transmembrane helix</keyword>
<evidence type="ECO:0000259" key="19">
    <source>
        <dbReference type="PROSITE" id="PS50011"/>
    </source>
</evidence>
<dbReference type="FunFam" id="3.80.10.10:FF:000041">
    <property type="entry name" value="LRR receptor-like serine/threonine-protein kinase ERECTA"/>
    <property type="match status" value="1"/>
</dbReference>
<evidence type="ECO:0000256" key="3">
    <source>
        <dbReference type="ARBA" id="ARBA00022527"/>
    </source>
</evidence>
<keyword evidence="3" id="KW-0723">Serine/threonine-protein kinase</keyword>
<feature type="domain" description="Protein kinase" evidence="19">
    <location>
        <begin position="279"/>
        <end position="371"/>
    </location>
</feature>
<evidence type="ECO:0000256" key="13">
    <source>
        <dbReference type="ARBA" id="ARBA00022989"/>
    </source>
</evidence>
<keyword evidence="9" id="KW-0677">Repeat</keyword>
<keyword evidence="21" id="KW-1185">Reference proteome</keyword>
<dbReference type="Gene3D" id="3.80.10.10">
    <property type="entry name" value="Ribonuclease Inhibitor"/>
    <property type="match status" value="2"/>
</dbReference>
<keyword evidence="10" id="KW-0547">Nucleotide-binding</keyword>
<evidence type="ECO:0000256" key="9">
    <source>
        <dbReference type="ARBA" id="ARBA00022737"/>
    </source>
</evidence>
<comment type="catalytic activity">
    <reaction evidence="18">
        <text>L-seryl-[protein] + ATP = O-phospho-L-seryl-[protein] + ADP + H(+)</text>
        <dbReference type="Rhea" id="RHEA:17989"/>
        <dbReference type="Rhea" id="RHEA-COMP:9863"/>
        <dbReference type="Rhea" id="RHEA-COMP:11604"/>
        <dbReference type="ChEBI" id="CHEBI:15378"/>
        <dbReference type="ChEBI" id="CHEBI:29999"/>
        <dbReference type="ChEBI" id="CHEBI:30616"/>
        <dbReference type="ChEBI" id="CHEBI:83421"/>
        <dbReference type="ChEBI" id="CHEBI:456216"/>
        <dbReference type="EC" id="2.7.11.1"/>
    </reaction>
</comment>
<dbReference type="PANTHER" id="PTHR48053:SF126">
    <property type="entry name" value="MDIS1-INTERACTING RECEPTOR LIKE KINASE 2-LIKE ISOFORM X1"/>
    <property type="match status" value="1"/>
</dbReference>
<gene>
    <name evidence="20" type="ORF">NE237_017885</name>
</gene>
<name>A0A9Q0K8Z4_9MAGN</name>
<dbReference type="GO" id="GO:0004674">
    <property type="term" value="F:protein serine/threonine kinase activity"/>
    <property type="evidence" value="ECO:0007669"/>
    <property type="project" value="UniProtKB-KW"/>
</dbReference>
<evidence type="ECO:0000256" key="15">
    <source>
        <dbReference type="ARBA" id="ARBA00023170"/>
    </source>
</evidence>
<evidence type="ECO:0000256" key="17">
    <source>
        <dbReference type="ARBA" id="ARBA00047899"/>
    </source>
</evidence>
<dbReference type="PROSITE" id="PS50011">
    <property type="entry name" value="PROTEIN_KINASE_DOM"/>
    <property type="match status" value="1"/>
</dbReference>
<dbReference type="InterPro" id="IPR032675">
    <property type="entry name" value="LRR_dom_sf"/>
</dbReference>
<keyword evidence="7" id="KW-0812">Transmembrane</keyword>
<sequence>MQLIQAQDGITCNAAGTVRDINLAFYNIFAKLDRLNFSSFRYLFHLDLSLNSLYGSIPDNIGMLSKLNYLDLSWNSLSCKLPCSLANVTRLRELHVSNNEISGEIPPTIGSIPATIGTLQNLNKIDLSNNRLIGSVPIEIRDLGNLILLNLSHNKLQDSILATMGNLKNLNILDLSNNRFIGSIPIQIGELEQLTLLNLSHNKLYGRIPTQIRKQNSSYMELDLSYNDFEAPLEEWKDTRQKLKNFIIEARAQNGDIFSIWNYDGMIAYSDIMEATEEFDIKYCIGTGGCGSVYIAKLPTGKVVSVKKLHHFEAKEKAYVESFTNEIHVLTRMWHQNIVKLYGFCSHARCKILIYEYIERGSLAYVLGNEA</sequence>
<dbReference type="Pfam" id="PF00560">
    <property type="entry name" value="LRR_1"/>
    <property type="match status" value="6"/>
</dbReference>
<evidence type="ECO:0000256" key="8">
    <source>
        <dbReference type="ARBA" id="ARBA00022729"/>
    </source>
</evidence>
<keyword evidence="6" id="KW-0808">Transferase</keyword>
<dbReference type="Proteomes" id="UP001141806">
    <property type="component" value="Unassembled WGS sequence"/>
</dbReference>
<dbReference type="PRINTS" id="PR00019">
    <property type="entry name" value="LEURICHRPT"/>
</dbReference>
<dbReference type="SUPFAM" id="SSF52058">
    <property type="entry name" value="L domain-like"/>
    <property type="match status" value="1"/>
</dbReference>
<accession>A0A9Q0K8Z4</accession>
<evidence type="ECO:0000256" key="4">
    <source>
        <dbReference type="ARBA" id="ARBA00022553"/>
    </source>
</evidence>
<evidence type="ECO:0000313" key="20">
    <source>
        <dbReference type="EMBL" id="KAJ4966036.1"/>
    </source>
</evidence>
<dbReference type="PANTHER" id="PTHR48053">
    <property type="entry name" value="LEUCINE RICH REPEAT FAMILY PROTEIN, EXPRESSED"/>
    <property type="match status" value="1"/>
</dbReference>
<evidence type="ECO:0000256" key="5">
    <source>
        <dbReference type="ARBA" id="ARBA00022614"/>
    </source>
</evidence>
<keyword evidence="8" id="KW-0732">Signal</keyword>
<keyword evidence="15" id="KW-0675">Receptor</keyword>
<comment type="caution">
    <text evidence="20">The sequence shown here is derived from an EMBL/GenBank/DDBJ whole genome shotgun (WGS) entry which is preliminary data.</text>
</comment>
<evidence type="ECO:0000256" key="14">
    <source>
        <dbReference type="ARBA" id="ARBA00023136"/>
    </source>
</evidence>